<dbReference type="PROSITE" id="PS00678">
    <property type="entry name" value="WD_REPEATS_1"/>
    <property type="match status" value="1"/>
</dbReference>
<dbReference type="InterPro" id="IPR036322">
    <property type="entry name" value="WD40_repeat_dom_sf"/>
</dbReference>
<dbReference type="PROSITE" id="PS50082">
    <property type="entry name" value="WD_REPEATS_2"/>
    <property type="match status" value="1"/>
</dbReference>
<dbReference type="GO" id="GO:0003735">
    <property type="term" value="F:structural constituent of ribosome"/>
    <property type="evidence" value="ECO:0007669"/>
    <property type="project" value="InterPro"/>
</dbReference>
<dbReference type="PROSITE" id="PS50294">
    <property type="entry name" value="WD_REPEATS_REGION"/>
    <property type="match status" value="1"/>
</dbReference>
<evidence type="ECO:0000256" key="1">
    <source>
        <dbReference type="ARBA" id="ARBA00004173"/>
    </source>
</evidence>
<dbReference type="STRING" id="341663.Q0CCS8"/>
<evidence type="ECO:0000256" key="3">
    <source>
        <dbReference type="ARBA" id="ARBA00022574"/>
    </source>
</evidence>
<dbReference type="GeneID" id="4323172"/>
<evidence type="ECO:0000313" key="11">
    <source>
        <dbReference type="EMBL" id="EAU30638.1"/>
    </source>
</evidence>
<dbReference type="OrthoDB" id="10251741at2759"/>
<dbReference type="HOGENOM" id="CLU_839320_0_0_1"/>
<keyword evidence="4" id="KW-0677">Repeat</keyword>
<dbReference type="SMART" id="SM00320">
    <property type="entry name" value="WD40"/>
    <property type="match status" value="2"/>
</dbReference>
<keyword evidence="6" id="KW-0689">Ribosomal protein</keyword>
<dbReference type="RefSeq" id="XP_001217092.1">
    <property type="nucleotide sequence ID" value="XM_001217091.1"/>
</dbReference>
<evidence type="ECO:0000256" key="7">
    <source>
        <dbReference type="ARBA" id="ARBA00023128"/>
    </source>
</evidence>
<dbReference type="Gene3D" id="2.130.10.10">
    <property type="entry name" value="YVTN repeat-like/Quinoprotein amine dehydrogenase"/>
    <property type="match status" value="1"/>
</dbReference>
<accession>Q0CCS8</accession>
<evidence type="ECO:0000256" key="2">
    <source>
        <dbReference type="ARBA" id="ARBA00008560"/>
    </source>
</evidence>
<evidence type="ECO:0000256" key="10">
    <source>
        <dbReference type="PROSITE-ProRule" id="PRU00221"/>
    </source>
</evidence>
<evidence type="ECO:0000256" key="5">
    <source>
        <dbReference type="ARBA" id="ARBA00022946"/>
    </source>
</evidence>
<keyword evidence="5" id="KW-0809">Transit peptide</keyword>
<keyword evidence="7" id="KW-0496">Mitochondrion</keyword>
<evidence type="ECO:0000256" key="9">
    <source>
        <dbReference type="ARBA" id="ARBA00039935"/>
    </source>
</evidence>
<evidence type="ECO:0000313" key="12">
    <source>
        <dbReference type="Proteomes" id="UP000007963"/>
    </source>
</evidence>
<keyword evidence="3 10" id="KW-0853">WD repeat</keyword>
<organism evidence="11 12">
    <name type="scientific">Aspergillus terreus (strain NIH 2624 / FGSC A1156)</name>
    <dbReference type="NCBI Taxonomy" id="341663"/>
    <lineage>
        <taxon>Eukaryota</taxon>
        <taxon>Fungi</taxon>
        <taxon>Dikarya</taxon>
        <taxon>Ascomycota</taxon>
        <taxon>Pezizomycotina</taxon>
        <taxon>Eurotiomycetes</taxon>
        <taxon>Eurotiomycetidae</taxon>
        <taxon>Eurotiales</taxon>
        <taxon>Aspergillaceae</taxon>
        <taxon>Aspergillus</taxon>
        <taxon>Aspergillus subgen. Circumdati</taxon>
    </lineage>
</organism>
<gene>
    <name evidence="11" type="ORF">ATEG_08506</name>
</gene>
<dbReference type="SUPFAM" id="SSF57829">
    <property type="entry name" value="Zn-binding ribosomal proteins"/>
    <property type="match status" value="1"/>
</dbReference>
<proteinExistence type="inferred from homology"/>
<dbReference type="eggNOG" id="KOG4080">
    <property type="taxonomic scope" value="Eukaryota"/>
</dbReference>
<dbReference type="PANTHER" id="PTHR21026:SF2">
    <property type="entry name" value="LARGE RIBOSOMAL SUBUNIT PROTEIN BL32M"/>
    <property type="match status" value="1"/>
</dbReference>
<sequence length="331" mass="35563">MLSHVIRPSSALSVSAGGRWSQLFQNASVLPYTLARPAAFSLSIPGVLSDIWDSVLKAVPKKKTSHMKKRHRQMAGKALKDVKNLNTCSGCGQVKRAHVLCPHCVERYAAWHSASGYLLGNFLMFTASSLCIFVQFKRIQHSPSRLCECNACATYDSVSKQYLSCGSADNAHPIDIFSLAVTDKQILSASGASALKVHSTTDPDFPLVQSIDGAHKVGCHHVVTNGKGTRAVSVGFAGEIKIWSCHEGTWAEDKNASAQGAESANIWAVALSEDGQYLAGVSQDGRIKVWDLDANGEQIRDHETKGSFGTCIDLSADGRFIASGHENGSMD</sequence>
<dbReference type="Pfam" id="PF01783">
    <property type="entry name" value="Ribosomal_L32p"/>
    <property type="match status" value="1"/>
</dbReference>
<dbReference type="Proteomes" id="UP000007963">
    <property type="component" value="Unassembled WGS sequence"/>
</dbReference>
<dbReference type="SUPFAM" id="SSF50978">
    <property type="entry name" value="WD40 repeat-like"/>
    <property type="match status" value="1"/>
</dbReference>
<dbReference type="EMBL" id="CH476606">
    <property type="protein sequence ID" value="EAU30638.1"/>
    <property type="molecule type" value="Genomic_DNA"/>
</dbReference>
<reference evidence="12" key="1">
    <citation type="submission" date="2005-09" db="EMBL/GenBank/DDBJ databases">
        <title>Annotation of the Aspergillus terreus NIH2624 genome.</title>
        <authorList>
            <person name="Birren B.W."/>
            <person name="Lander E.S."/>
            <person name="Galagan J.E."/>
            <person name="Nusbaum C."/>
            <person name="Devon K."/>
            <person name="Henn M."/>
            <person name="Ma L.-J."/>
            <person name="Jaffe D.B."/>
            <person name="Butler J."/>
            <person name="Alvarez P."/>
            <person name="Gnerre S."/>
            <person name="Grabherr M."/>
            <person name="Kleber M."/>
            <person name="Mauceli E.W."/>
            <person name="Brockman W."/>
            <person name="Rounsley S."/>
            <person name="Young S.K."/>
            <person name="LaButti K."/>
            <person name="Pushparaj V."/>
            <person name="DeCaprio D."/>
            <person name="Crawford M."/>
            <person name="Koehrsen M."/>
            <person name="Engels R."/>
            <person name="Montgomery P."/>
            <person name="Pearson M."/>
            <person name="Howarth C."/>
            <person name="Larson L."/>
            <person name="Luoma S."/>
            <person name="White J."/>
            <person name="Alvarado L."/>
            <person name="Kodira C.D."/>
            <person name="Zeng Q."/>
            <person name="Oleary S."/>
            <person name="Yandava C."/>
            <person name="Denning D.W."/>
            <person name="Nierman W.C."/>
            <person name="Milne T."/>
            <person name="Madden K."/>
        </authorList>
    </citation>
    <scope>NUCLEOTIDE SEQUENCE [LARGE SCALE GENOMIC DNA]</scope>
    <source>
        <strain evidence="12">NIH 2624 / FGSC A1156</strain>
    </source>
</reference>
<dbReference type="InterPro" id="IPR002677">
    <property type="entry name" value="Ribosomal_bL32"/>
</dbReference>
<dbReference type="AlphaFoldDB" id="Q0CCS8"/>
<comment type="subcellular location">
    <subcellularLocation>
        <location evidence="1">Mitochondrion</location>
    </subcellularLocation>
</comment>
<evidence type="ECO:0000256" key="6">
    <source>
        <dbReference type="ARBA" id="ARBA00022980"/>
    </source>
</evidence>
<dbReference type="InterPro" id="IPR019775">
    <property type="entry name" value="WD40_repeat_CS"/>
</dbReference>
<protein>
    <recommendedName>
        <fullName evidence="9">Large ribosomal subunit protein bL32m</fullName>
    </recommendedName>
</protein>
<comment type="similarity">
    <text evidence="2">Belongs to the bacterial ribosomal protein bL32 family.</text>
</comment>
<dbReference type="Pfam" id="PF00400">
    <property type="entry name" value="WD40"/>
    <property type="match status" value="1"/>
</dbReference>
<evidence type="ECO:0000256" key="4">
    <source>
        <dbReference type="ARBA" id="ARBA00022737"/>
    </source>
</evidence>
<dbReference type="PANTHER" id="PTHR21026">
    <property type="entry name" value="39S RIBOSOMAL PROTEIN L32, MITOCHONDRIAL"/>
    <property type="match status" value="1"/>
</dbReference>
<dbReference type="InterPro" id="IPR015943">
    <property type="entry name" value="WD40/YVTN_repeat-like_dom_sf"/>
</dbReference>
<name>Q0CCS8_ASPTN</name>
<keyword evidence="8" id="KW-0687">Ribonucleoprotein</keyword>
<dbReference type="eggNOG" id="KOG4155">
    <property type="taxonomic scope" value="Eukaryota"/>
</dbReference>
<dbReference type="InterPro" id="IPR011332">
    <property type="entry name" value="Ribosomal_zn-bd"/>
</dbReference>
<dbReference type="InterPro" id="IPR001680">
    <property type="entry name" value="WD40_rpt"/>
</dbReference>
<dbReference type="InterPro" id="IPR051991">
    <property type="entry name" value="Mitoribosomal_protein_bL32"/>
</dbReference>
<dbReference type="GO" id="GO:0006412">
    <property type="term" value="P:translation"/>
    <property type="evidence" value="ECO:0007669"/>
    <property type="project" value="InterPro"/>
</dbReference>
<dbReference type="VEuPathDB" id="FungiDB:ATEG_08506"/>
<evidence type="ECO:0000256" key="8">
    <source>
        <dbReference type="ARBA" id="ARBA00023274"/>
    </source>
</evidence>
<dbReference type="NCBIfam" id="TIGR01031">
    <property type="entry name" value="rpmF_bact"/>
    <property type="match status" value="1"/>
</dbReference>
<feature type="repeat" description="WD" evidence="10">
    <location>
        <begin position="259"/>
        <end position="300"/>
    </location>
</feature>
<dbReference type="GO" id="GO:0005762">
    <property type="term" value="C:mitochondrial large ribosomal subunit"/>
    <property type="evidence" value="ECO:0007669"/>
    <property type="project" value="TreeGrafter"/>
</dbReference>